<dbReference type="Proteomes" id="UP001454036">
    <property type="component" value="Unassembled WGS sequence"/>
</dbReference>
<dbReference type="PANTHER" id="PTHR11774:SF6">
    <property type="entry name" value="PROTEIN FARNESYLTRANSFERASE SUBUNIT BETA"/>
    <property type="match status" value="1"/>
</dbReference>
<evidence type="ECO:0000313" key="9">
    <source>
        <dbReference type="EMBL" id="GAA0141517.1"/>
    </source>
</evidence>
<evidence type="ECO:0000256" key="4">
    <source>
        <dbReference type="ARBA" id="ARBA00022679"/>
    </source>
</evidence>
<keyword evidence="3" id="KW-0637">Prenyltransferase</keyword>
<sequence length="228" mass="25178">MALLNEAVDDQPDIDIVDFLSRCPDPNGGYGGGPGQMPHLATTYDAVNSLITISGERALSSMNRKNLDSFLIQMKDLSGGFKYSRLLIFGIFIVHDALWCDVRVCYTTLSVKSVLNILDNELVQGVGNYIISFKCNNMAFFILDSLDRILYTAQWVLSVEVICISVAVRLMKAELLVNSSLKLMLGKPGMLSHTEVLGCSTVPFLMILNGKAFHNGACSYRSCKRTDY</sequence>
<dbReference type="GO" id="GO:0016746">
    <property type="term" value="F:acyltransferase activity"/>
    <property type="evidence" value="ECO:0007669"/>
    <property type="project" value="UniProtKB-KW"/>
</dbReference>
<dbReference type="Pfam" id="PF00432">
    <property type="entry name" value="Prenyltrans"/>
    <property type="match status" value="1"/>
</dbReference>
<organism evidence="9 10">
    <name type="scientific">Lithospermum erythrorhizon</name>
    <name type="common">Purple gromwell</name>
    <name type="synonym">Lithospermum officinale var. erythrorhizon</name>
    <dbReference type="NCBI Taxonomy" id="34254"/>
    <lineage>
        <taxon>Eukaryota</taxon>
        <taxon>Viridiplantae</taxon>
        <taxon>Streptophyta</taxon>
        <taxon>Embryophyta</taxon>
        <taxon>Tracheophyta</taxon>
        <taxon>Spermatophyta</taxon>
        <taxon>Magnoliopsida</taxon>
        <taxon>eudicotyledons</taxon>
        <taxon>Gunneridae</taxon>
        <taxon>Pentapetalae</taxon>
        <taxon>asterids</taxon>
        <taxon>lamiids</taxon>
        <taxon>Boraginales</taxon>
        <taxon>Boraginaceae</taxon>
        <taxon>Boraginoideae</taxon>
        <taxon>Lithospermeae</taxon>
        <taxon>Lithospermum</taxon>
    </lineage>
</organism>
<protein>
    <submittedName>
        <fullName evidence="9">Acyltransferase</fullName>
    </submittedName>
</protein>
<evidence type="ECO:0000256" key="1">
    <source>
        <dbReference type="ARBA" id="ARBA00001947"/>
    </source>
</evidence>
<evidence type="ECO:0000256" key="2">
    <source>
        <dbReference type="ARBA" id="ARBA00010497"/>
    </source>
</evidence>
<dbReference type="PANTHER" id="PTHR11774">
    <property type="entry name" value="GERANYLGERANYL TRANSFERASE TYPE BETA SUBUNIT"/>
    <property type="match status" value="1"/>
</dbReference>
<dbReference type="Gene3D" id="1.50.10.20">
    <property type="match status" value="1"/>
</dbReference>
<evidence type="ECO:0000259" key="8">
    <source>
        <dbReference type="Pfam" id="PF00432"/>
    </source>
</evidence>
<evidence type="ECO:0000256" key="6">
    <source>
        <dbReference type="ARBA" id="ARBA00022737"/>
    </source>
</evidence>
<evidence type="ECO:0000256" key="5">
    <source>
        <dbReference type="ARBA" id="ARBA00022723"/>
    </source>
</evidence>
<feature type="domain" description="Prenyltransferase alpha-alpha toroid" evidence="8">
    <location>
        <begin position="2"/>
        <end position="137"/>
    </location>
</feature>
<keyword evidence="10" id="KW-1185">Reference proteome</keyword>
<proteinExistence type="inferred from homology"/>
<comment type="cofactor">
    <cofactor evidence="1">
        <name>Zn(2+)</name>
        <dbReference type="ChEBI" id="CHEBI:29105"/>
    </cofactor>
</comment>
<keyword evidence="9" id="KW-0012">Acyltransferase</keyword>
<evidence type="ECO:0000313" key="10">
    <source>
        <dbReference type="Proteomes" id="UP001454036"/>
    </source>
</evidence>
<dbReference type="EMBL" id="BAABME010000292">
    <property type="protein sequence ID" value="GAA0141517.1"/>
    <property type="molecule type" value="Genomic_DNA"/>
</dbReference>
<dbReference type="InterPro" id="IPR008930">
    <property type="entry name" value="Terpenoid_cyclase/PrenylTrfase"/>
</dbReference>
<keyword evidence="7" id="KW-0862">Zinc</keyword>
<comment type="similarity">
    <text evidence="2">Belongs to the protein prenyltransferase subunit beta family.</text>
</comment>
<dbReference type="GO" id="GO:0046872">
    <property type="term" value="F:metal ion binding"/>
    <property type="evidence" value="ECO:0007669"/>
    <property type="project" value="UniProtKB-KW"/>
</dbReference>
<comment type="caution">
    <text evidence="9">The sequence shown here is derived from an EMBL/GenBank/DDBJ whole genome shotgun (WGS) entry which is preliminary data.</text>
</comment>
<keyword evidence="6" id="KW-0677">Repeat</keyword>
<dbReference type="GO" id="GO:0004660">
    <property type="term" value="F:protein farnesyltransferase activity"/>
    <property type="evidence" value="ECO:0007669"/>
    <property type="project" value="TreeGrafter"/>
</dbReference>
<dbReference type="AlphaFoldDB" id="A0AAV3NQ79"/>
<evidence type="ECO:0000256" key="3">
    <source>
        <dbReference type="ARBA" id="ARBA00022602"/>
    </source>
</evidence>
<gene>
    <name evidence="9" type="ORF">LIER_02645</name>
</gene>
<reference evidence="9 10" key="1">
    <citation type="submission" date="2024-01" db="EMBL/GenBank/DDBJ databases">
        <title>The complete chloroplast genome sequence of Lithospermum erythrorhizon: insights into the phylogenetic relationship among Boraginaceae species and the maternal lineages of purple gromwells.</title>
        <authorList>
            <person name="Okada T."/>
            <person name="Watanabe K."/>
        </authorList>
    </citation>
    <scope>NUCLEOTIDE SEQUENCE [LARGE SCALE GENOMIC DNA]</scope>
</reference>
<dbReference type="GO" id="GO:0005965">
    <property type="term" value="C:protein farnesyltransferase complex"/>
    <property type="evidence" value="ECO:0007669"/>
    <property type="project" value="TreeGrafter"/>
</dbReference>
<keyword evidence="4" id="KW-0808">Transferase</keyword>
<accession>A0AAV3NQ79</accession>
<keyword evidence="5" id="KW-0479">Metal-binding</keyword>
<evidence type="ECO:0000256" key="7">
    <source>
        <dbReference type="ARBA" id="ARBA00022833"/>
    </source>
</evidence>
<dbReference type="InterPro" id="IPR045089">
    <property type="entry name" value="PGGT1B-like"/>
</dbReference>
<name>A0AAV3NQ79_LITER</name>
<dbReference type="InterPro" id="IPR001330">
    <property type="entry name" value="Prenyltrans"/>
</dbReference>
<dbReference type="SUPFAM" id="SSF48239">
    <property type="entry name" value="Terpenoid cyclases/Protein prenyltransferases"/>
    <property type="match status" value="1"/>
</dbReference>